<keyword evidence="2" id="KW-1185">Reference proteome</keyword>
<organism evidence="1 2">
    <name type="scientific">Amanita muscaria (strain Koide BX008)</name>
    <dbReference type="NCBI Taxonomy" id="946122"/>
    <lineage>
        <taxon>Eukaryota</taxon>
        <taxon>Fungi</taxon>
        <taxon>Dikarya</taxon>
        <taxon>Basidiomycota</taxon>
        <taxon>Agaricomycotina</taxon>
        <taxon>Agaricomycetes</taxon>
        <taxon>Agaricomycetidae</taxon>
        <taxon>Agaricales</taxon>
        <taxon>Pluteineae</taxon>
        <taxon>Amanitaceae</taxon>
        <taxon>Amanita</taxon>
    </lineage>
</organism>
<dbReference type="EMBL" id="KN818259">
    <property type="protein sequence ID" value="KIL63415.1"/>
    <property type="molecule type" value="Genomic_DNA"/>
</dbReference>
<reference evidence="1 2" key="1">
    <citation type="submission" date="2014-04" db="EMBL/GenBank/DDBJ databases">
        <title>Evolutionary Origins and Diversification of the Mycorrhizal Mutualists.</title>
        <authorList>
            <consortium name="DOE Joint Genome Institute"/>
            <consortium name="Mycorrhizal Genomics Consortium"/>
            <person name="Kohler A."/>
            <person name="Kuo A."/>
            <person name="Nagy L.G."/>
            <person name="Floudas D."/>
            <person name="Copeland A."/>
            <person name="Barry K.W."/>
            <person name="Cichocki N."/>
            <person name="Veneault-Fourrey C."/>
            <person name="LaButti K."/>
            <person name="Lindquist E.A."/>
            <person name="Lipzen A."/>
            <person name="Lundell T."/>
            <person name="Morin E."/>
            <person name="Murat C."/>
            <person name="Riley R."/>
            <person name="Ohm R."/>
            <person name="Sun H."/>
            <person name="Tunlid A."/>
            <person name="Henrissat B."/>
            <person name="Grigoriev I.V."/>
            <person name="Hibbett D.S."/>
            <person name="Martin F."/>
        </authorList>
    </citation>
    <scope>NUCLEOTIDE SEQUENCE [LARGE SCALE GENOMIC DNA]</scope>
    <source>
        <strain evidence="1 2">Koide BX008</strain>
    </source>
</reference>
<evidence type="ECO:0000313" key="2">
    <source>
        <dbReference type="Proteomes" id="UP000054549"/>
    </source>
</evidence>
<name>A0A0C2SJP2_AMAMK</name>
<dbReference type="HOGENOM" id="CLU_2739506_0_0_1"/>
<dbReference type="AlphaFoldDB" id="A0A0C2SJP2"/>
<dbReference type="Proteomes" id="UP000054549">
    <property type="component" value="Unassembled WGS sequence"/>
</dbReference>
<gene>
    <name evidence="1" type="ORF">M378DRAFT_12155</name>
</gene>
<dbReference type="InParanoid" id="A0A0C2SJP2"/>
<sequence>MPDAFPIISSSGKASSIAQMLVPMTETDSRSDLVAFFVAEPTLASLTSPSFAHSHLLAPIVSVAVSGVSTA</sequence>
<proteinExistence type="predicted"/>
<evidence type="ECO:0000313" key="1">
    <source>
        <dbReference type="EMBL" id="KIL63415.1"/>
    </source>
</evidence>
<protein>
    <submittedName>
        <fullName evidence="1">Uncharacterized protein</fullName>
    </submittedName>
</protein>
<accession>A0A0C2SJP2</accession>